<dbReference type="EMBL" id="BT088106">
    <property type="protein sequence ID" value="ACR38459.1"/>
    <property type="molecule type" value="mRNA"/>
</dbReference>
<proteinExistence type="evidence at transcript level"/>
<dbReference type="GeneID" id="100502425"/>
<dbReference type="AlphaFoldDB" id="C4JBA9"/>
<dbReference type="HOGENOM" id="CLU_2018547_0_0_1"/>
<organism evidence="1">
    <name type="scientific">Zea mays</name>
    <name type="common">Maize</name>
    <dbReference type="NCBI Taxonomy" id="4577"/>
    <lineage>
        <taxon>Eukaryota</taxon>
        <taxon>Viridiplantae</taxon>
        <taxon>Streptophyta</taxon>
        <taxon>Embryophyta</taxon>
        <taxon>Tracheophyta</taxon>
        <taxon>Spermatophyta</taxon>
        <taxon>Magnoliopsida</taxon>
        <taxon>Liliopsida</taxon>
        <taxon>Poales</taxon>
        <taxon>Poaceae</taxon>
        <taxon>PACMAD clade</taxon>
        <taxon>Panicoideae</taxon>
        <taxon>Andropogonodae</taxon>
        <taxon>Andropogoneae</taxon>
        <taxon>Tripsacinae</taxon>
        <taxon>Zea</taxon>
    </lineage>
</organism>
<dbReference type="KEGG" id="zma:100502425"/>
<protein>
    <submittedName>
        <fullName evidence="1">Uncharacterized protein</fullName>
    </submittedName>
</protein>
<name>C4JBA9_MAIZE</name>
<accession>C4JBA9</accession>
<sequence length="123" mass="13539">MGAWLFLTEVSLRQGKPPAAGRRCCFTTVAHLTHPRDLARTDGPRSPAPHLIRARSCVHRCDAGAWGHLVGSISYPILNSSCLLRRSRSEHRTKIQSDTCDACLGSLTGYKTKPFSRPTLPQT</sequence>
<reference evidence="1" key="1">
    <citation type="journal article" date="2009" name="PLoS Genet.">
        <title>Sequencing, mapping, and analysis of 27,455 maize full-length cDNAs.</title>
        <authorList>
            <person name="Soderlund C."/>
            <person name="Descour A."/>
            <person name="Kudrna D."/>
            <person name="Bomhoff M."/>
            <person name="Boyd L."/>
            <person name="Currie J."/>
            <person name="Angelova A."/>
            <person name="Collura K."/>
            <person name="Wissotski M."/>
            <person name="Ashley E."/>
            <person name="Morrow D."/>
            <person name="Fernandes J."/>
            <person name="Walbot V."/>
            <person name="Yu Y."/>
        </authorList>
    </citation>
    <scope>NUCLEOTIDE SEQUENCE</scope>
    <source>
        <strain evidence="1">B73</strain>
    </source>
</reference>
<evidence type="ECO:0000313" key="1">
    <source>
        <dbReference type="EMBL" id="ACR38459.1"/>
    </source>
</evidence>
<dbReference type="RefSeq" id="NP_001183832.1">
    <property type="nucleotide sequence ID" value="NM_001196903.1"/>
</dbReference>